<protein>
    <submittedName>
        <fullName evidence="1">Uncharacterized protein</fullName>
    </submittedName>
</protein>
<accession>A0A8S1SC77</accession>
<reference evidence="1" key="1">
    <citation type="submission" date="2021-01" db="EMBL/GenBank/DDBJ databases">
        <authorList>
            <consortium name="Genoscope - CEA"/>
            <person name="William W."/>
        </authorList>
    </citation>
    <scope>NUCLEOTIDE SEQUENCE</scope>
</reference>
<name>A0A8S1SC77_9CILI</name>
<keyword evidence="2" id="KW-1185">Reference proteome</keyword>
<evidence type="ECO:0000313" key="2">
    <source>
        <dbReference type="Proteomes" id="UP000689195"/>
    </source>
</evidence>
<dbReference type="Proteomes" id="UP000689195">
    <property type="component" value="Unassembled WGS sequence"/>
</dbReference>
<gene>
    <name evidence="1" type="ORF">PPENT_87.1.T0050554</name>
</gene>
<dbReference type="AlphaFoldDB" id="A0A8S1SC77"/>
<evidence type="ECO:0000313" key="1">
    <source>
        <dbReference type="EMBL" id="CAD8137200.1"/>
    </source>
</evidence>
<proteinExistence type="predicted"/>
<dbReference type="EMBL" id="CAJJDO010000005">
    <property type="protein sequence ID" value="CAD8137200.1"/>
    <property type="molecule type" value="Genomic_DNA"/>
</dbReference>
<comment type="caution">
    <text evidence="1">The sequence shown here is derived from an EMBL/GenBank/DDBJ whole genome shotgun (WGS) entry which is preliminary data.</text>
</comment>
<organism evidence="1 2">
    <name type="scientific">Paramecium pentaurelia</name>
    <dbReference type="NCBI Taxonomy" id="43138"/>
    <lineage>
        <taxon>Eukaryota</taxon>
        <taxon>Sar</taxon>
        <taxon>Alveolata</taxon>
        <taxon>Ciliophora</taxon>
        <taxon>Intramacronucleata</taxon>
        <taxon>Oligohymenophorea</taxon>
        <taxon>Peniculida</taxon>
        <taxon>Parameciidae</taxon>
        <taxon>Paramecium</taxon>
    </lineage>
</organism>
<sequence length="235" mass="27227">MVKLFQVFGEMGKFNLLPQSGTLLSVINDAHIYGRTSQTFTSNCQRIISRESEEEVRVWNMKISKIFLILQQIQSQPNIYKNLLIQDQVGTFVTFLDYSLQQCQSYLISSLSEMEEQYSSGFPLEPLADLFDESLPSSTLMIILCLSTLDSQIYKNVSKMIGIRIKIQMQKAEMKQQKVVENGQPKKKSKKNQIMQKSLMIIHQIQADRIRLRSYEFLASFFKIEQMKSLSQINL</sequence>